<feature type="transmembrane region" description="Helical" evidence="2">
    <location>
        <begin position="110"/>
        <end position="131"/>
    </location>
</feature>
<dbReference type="AlphaFoldDB" id="A0A174ZP85"/>
<evidence type="ECO:0000256" key="1">
    <source>
        <dbReference type="SAM" id="MobiDB-lite"/>
    </source>
</evidence>
<keyword evidence="2" id="KW-0472">Membrane</keyword>
<protein>
    <submittedName>
        <fullName evidence="3">Predicted membrane protein</fullName>
    </submittedName>
</protein>
<name>A0A174ZP85_9FIRM</name>
<dbReference type="EMBL" id="CZBY01000012">
    <property type="protein sequence ID" value="CUQ87792.1"/>
    <property type="molecule type" value="Genomic_DNA"/>
</dbReference>
<dbReference type="OrthoDB" id="9789229at2"/>
<proteinExistence type="predicted"/>
<accession>A0A174ZP85</accession>
<keyword evidence="2" id="KW-0812">Transmembrane</keyword>
<sequence length="224" mass="25970">MEHFGIEYWLFTFCMYCMAGWVQESTIESLYHRRPINRGFLRGPYIPIYGVGGLLLLFICHPFRDNGFQVFFVALIACTALEYFTGWLMETMFGKQFWDYSMFRITYKNRISLVSSLFWGVMGLFVTYVVSDITLYVLNNLPYRFICIAGTVISLVMAIDFLGTVRKQIDVDKLRSTFSISNISTHIMRFDAIASRIPGIKARTGEKKEEDSAEYNGDDENDDR</sequence>
<feature type="transmembrane region" description="Helical" evidence="2">
    <location>
        <begin position="6"/>
        <end position="23"/>
    </location>
</feature>
<keyword evidence="2" id="KW-1133">Transmembrane helix</keyword>
<dbReference type="Pfam" id="PF06541">
    <property type="entry name" value="ABC_trans_CmpB"/>
    <property type="match status" value="1"/>
</dbReference>
<dbReference type="InterPro" id="IPR010540">
    <property type="entry name" value="CmpB_TMEM229"/>
</dbReference>
<feature type="transmembrane region" description="Helical" evidence="2">
    <location>
        <begin position="143"/>
        <end position="165"/>
    </location>
</feature>
<reference evidence="3 4" key="1">
    <citation type="submission" date="2015-09" db="EMBL/GenBank/DDBJ databases">
        <authorList>
            <consortium name="Pathogen Informatics"/>
        </authorList>
    </citation>
    <scope>NUCLEOTIDE SEQUENCE [LARGE SCALE GENOMIC DNA]</scope>
    <source>
        <strain evidence="3 4">2789STDY5834928</strain>
    </source>
</reference>
<feature type="transmembrane region" description="Helical" evidence="2">
    <location>
        <begin position="44"/>
        <end position="64"/>
    </location>
</feature>
<feature type="region of interest" description="Disordered" evidence="1">
    <location>
        <begin position="203"/>
        <end position="224"/>
    </location>
</feature>
<gene>
    <name evidence="3" type="ORF">ERS852540_01593</name>
</gene>
<evidence type="ECO:0000313" key="4">
    <source>
        <dbReference type="Proteomes" id="UP000095662"/>
    </source>
</evidence>
<organism evidence="3 4">
    <name type="scientific">[Eubacterium] siraeum</name>
    <dbReference type="NCBI Taxonomy" id="39492"/>
    <lineage>
        <taxon>Bacteria</taxon>
        <taxon>Bacillati</taxon>
        <taxon>Bacillota</taxon>
        <taxon>Clostridia</taxon>
        <taxon>Eubacteriales</taxon>
        <taxon>Oscillospiraceae</taxon>
        <taxon>Oscillospiraceae incertae sedis</taxon>
    </lineage>
</organism>
<feature type="compositionally biased region" description="Acidic residues" evidence="1">
    <location>
        <begin position="211"/>
        <end position="224"/>
    </location>
</feature>
<feature type="transmembrane region" description="Helical" evidence="2">
    <location>
        <begin position="70"/>
        <end position="89"/>
    </location>
</feature>
<dbReference type="Proteomes" id="UP000095662">
    <property type="component" value="Unassembled WGS sequence"/>
</dbReference>
<evidence type="ECO:0000256" key="2">
    <source>
        <dbReference type="SAM" id="Phobius"/>
    </source>
</evidence>
<evidence type="ECO:0000313" key="3">
    <source>
        <dbReference type="EMBL" id="CUQ87792.1"/>
    </source>
</evidence>
<dbReference type="STRING" id="39492.ERS852540_01593"/>